<dbReference type="NCBIfam" id="NF040727">
    <property type="entry name" value="SBP_SaoB_CU"/>
    <property type="match status" value="1"/>
</dbReference>
<dbReference type="EMBL" id="FRFE01000012">
    <property type="protein sequence ID" value="SHO49017.1"/>
    <property type="molecule type" value="Genomic_DNA"/>
</dbReference>
<gene>
    <name evidence="1" type="ORF">SAMN02745220_02619</name>
</gene>
<evidence type="ECO:0000313" key="2">
    <source>
        <dbReference type="Proteomes" id="UP000184603"/>
    </source>
</evidence>
<sequence>MQRRQLSYAFLFLVLGLISIGLVYGNDADKREIRRIGIPDGAAGILFQYVLKEKHREPAIQTVHFEPYTLYDCCASAGQYALSSGKLDLAVMCPDAAEALVARDDRYRIVGPIMENSDVIFLHPDADLQAPTIAISQKRKYQQQMVASRFAGRGKCMPMLHSAIPFAYARGVVQGAVLDIVKTRDLSGVAYPAAPTEPGVVTYVLVVRKSIAASSGFTALMADYDRAVQEAAHDERLLYLLKRYGSEEYTEGEVAQWKKLHVRFVSPLGNRQSG</sequence>
<evidence type="ECO:0000313" key="1">
    <source>
        <dbReference type="EMBL" id="SHO49017.1"/>
    </source>
</evidence>
<reference evidence="1 2" key="1">
    <citation type="submission" date="2016-12" db="EMBL/GenBank/DDBJ databases">
        <authorList>
            <person name="Song W.-J."/>
            <person name="Kurnit D.M."/>
        </authorList>
    </citation>
    <scope>NUCLEOTIDE SEQUENCE [LARGE SCALE GENOMIC DNA]</scope>
    <source>
        <strain evidence="1 2">DSM 18488</strain>
    </source>
</reference>
<accession>A0A1M7Y8S2</accession>
<dbReference type="RefSeq" id="WP_073613908.1">
    <property type="nucleotide sequence ID" value="NZ_FRFE01000012.1"/>
</dbReference>
<name>A0A1M7Y8S2_9BACT</name>
<keyword evidence="2" id="KW-1185">Reference proteome</keyword>
<dbReference type="STRING" id="1121416.SAMN02745220_02619"/>
<proteinExistence type="predicted"/>
<dbReference type="OrthoDB" id="306737at2"/>
<dbReference type="AlphaFoldDB" id="A0A1M7Y8S2"/>
<dbReference type="Proteomes" id="UP000184603">
    <property type="component" value="Unassembled WGS sequence"/>
</dbReference>
<organism evidence="1 2">
    <name type="scientific">Desulfopila aestuarii DSM 18488</name>
    <dbReference type="NCBI Taxonomy" id="1121416"/>
    <lineage>
        <taxon>Bacteria</taxon>
        <taxon>Pseudomonadati</taxon>
        <taxon>Thermodesulfobacteriota</taxon>
        <taxon>Desulfobulbia</taxon>
        <taxon>Desulfobulbales</taxon>
        <taxon>Desulfocapsaceae</taxon>
        <taxon>Desulfopila</taxon>
    </lineage>
</organism>
<protein>
    <recommendedName>
        <fullName evidence="3">ABC-type phosphate/phosphonate transport system, substrate-binding protein</fullName>
    </recommendedName>
</protein>
<evidence type="ECO:0008006" key="3">
    <source>
        <dbReference type="Google" id="ProtNLM"/>
    </source>
</evidence>